<evidence type="ECO:0000256" key="1">
    <source>
        <dbReference type="ARBA" id="ARBA00006484"/>
    </source>
</evidence>
<dbReference type="AlphaFoldDB" id="A0A917SLP0"/>
<dbReference type="SMART" id="SM00822">
    <property type="entry name" value="PKS_KR"/>
    <property type="match status" value="1"/>
</dbReference>
<feature type="domain" description="Ketoreductase" evidence="3">
    <location>
        <begin position="5"/>
        <end position="212"/>
    </location>
</feature>
<organism evidence="4 5">
    <name type="scientific">Pseudooceanicola nanhaiensis</name>
    <dbReference type="NCBI Taxonomy" id="375761"/>
    <lineage>
        <taxon>Bacteria</taxon>
        <taxon>Pseudomonadati</taxon>
        <taxon>Pseudomonadota</taxon>
        <taxon>Alphaproteobacteria</taxon>
        <taxon>Rhodobacterales</taxon>
        <taxon>Paracoccaceae</taxon>
        <taxon>Pseudooceanicola</taxon>
    </lineage>
</organism>
<dbReference type="Proteomes" id="UP000649829">
    <property type="component" value="Unassembled WGS sequence"/>
</dbReference>
<gene>
    <name evidence="4" type="ORF">GCM10011534_06460</name>
</gene>
<dbReference type="PROSITE" id="PS00061">
    <property type="entry name" value="ADH_SHORT"/>
    <property type="match status" value="1"/>
</dbReference>
<protein>
    <submittedName>
        <fullName evidence="4">Glucose-1-dehydrogenase</fullName>
    </submittedName>
</protein>
<dbReference type="PANTHER" id="PTHR48107:SF7">
    <property type="entry name" value="RE15974P"/>
    <property type="match status" value="1"/>
</dbReference>
<dbReference type="CDD" id="cd05233">
    <property type="entry name" value="SDR_c"/>
    <property type="match status" value="1"/>
</dbReference>
<dbReference type="EMBL" id="BMLF01000001">
    <property type="protein sequence ID" value="GGL87249.1"/>
    <property type="molecule type" value="Genomic_DNA"/>
</dbReference>
<reference evidence="4" key="2">
    <citation type="submission" date="2020-09" db="EMBL/GenBank/DDBJ databases">
        <authorList>
            <person name="Sun Q."/>
            <person name="Zhou Y."/>
        </authorList>
    </citation>
    <scope>NUCLEOTIDE SEQUENCE</scope>
    <source>
        <strain evidence="4">CGMCC 1.6293</strain>
    </source>
</reference>
<proteinExistence type="inferred from homology"/>
<sequence length="250" mass="25722">MPEPRTLFVTGGSSGIGAAVVRMAARPGLTVLLHYGGNRDGAAQVAEEARAKGAEVHLLQADLADPDSVAPMIAEAAALADPDLPLDLVNNAGVVDATATIMEMTPARLTRMFAINVVSAILVARGAVELMRRHGAGGAIVNTSSVAARLGSGNQFLDYAASKGAIDSFTLGLADELAAEGIRVNAVRPGLIDTDIHGKGGEPDRARRLAHNVPMKRTGSAEEVASAILWLLSDGASYVTRTLVDVAGGR</sequence>
<name>A0A917SLP0_9RHOB</name>
<dbReference type="InterPro" id="IPR002347">
    <property type="entry name" value="SDR_fam"/>
</dbReference>
<dbReference type="Gene3D" id="3.40.50.720">
    <property type="entry name" value="NAD(P)-binding Rossmann-like Domain"/>
    <property type="match status" value="1"/>
</dbReference>
<evidence type="ECO:0000313" key="4">
    <source>
        <dbReference type="EMBL" id="GGL87249.1"/>
    </source>
</evidence>
<reference evidence="4" key="1">
    <citation type="journal article" date="2014" name="Int. J. Syst. Evol. Microbiol.">
        <title>Complete genome sequence of Corynebacterium casei LMG S-19264T (=DSM 44701T), isolated from a smear-ripened cheese.</title>
        <authorList>
            <consortium name="US DOE Joint Genome Institute (JGI-PGF)"/>
            <person name="Walter F."/>
            <person name="Albersmeier A."/>
            <person name="Kalinowski J."/>
            <person name="Ruckert C."/>
        </authorList>
    </citation>
    <scope>NUCLEOTIDE SEQUENCE</scope>
    <source>
        <strain evidence="4">CGMCC 1.6293</strain>
    </source>
</reference>
<dbReference type="FunFam" id="3.40.50.720:FF:000173">
    <property type="entry name" value="3-oxoacyl-[acyl-carrier protein] reductase"/>
    <property type="match status" value="1"/>
</dbReference>
<dbReference type="RefSeq" id="WP_028285567.1">
    <property type="nucleotide sequence ID" value="NZ_BMLF01000001.1"/>
</dbReference>
<accession>A0A917SLP0</accession>
<dbReference type="PRINTS" id="PR00080">
    <property type="entry name" value="SDRFAMILY"/>
</dbReference>
<dbReference type="PRINTS" id="PR00081">
    <property type="entry name" value="GDHRDH"/>
</dbReference>
<dbReference type="Pfam" id="PF13561">
    <property type="entry name" value="adh_short_C2"/>
    <property type="match status" value="1"/>
</dbReference>
<evidence type="ECO:0000313" key="5">
    <source>
        <dbReference type="Proteomes" id="UP000649829"/>
    </source>
</evidence>
<dbReference type="InterPro" id="IPR057326">
    <property type="entry name" value="KR_dom"/>
</dbReference>
<keyword evidence="5" id="KW-1185">Reference proteome</keyword>
<evidence type="ECO:0000259" key="3">
    <source>
        <dbReference type="SMART" id="SM00822"/>
    </source>
</evidence>
<comment type="caution">
    <text evidence="4">The sequence shown here is derived from an EMBL/GenBank/DDBJ whole genome shotgun (WGS) entry which is preliminary data.</text>
</comment>
<dbReference type="GO" id="GO:0016614">
    <property type="term" value="F:oxidoreductase activity, acting on CH-OH group of donors"/>
    <property type="evidence" value="ECO:0007669"/>
    <property type="project" value="UniProtKB-ARBA"/>
</dbReference>
<comment type="similarity">
    <text evidence="1">Belongs to the short-chain dehydrogenases/reductases (SDR) family.</text>
</comment>
<dbReference type="InterPro" id="IPR036291">
    <property type="entry name" value="NAD(P)-bd_dom_sf"/>
</dbReference>
<dbReference type="SUPFAM" id="SSF51735">
    <property type="entry name" value="NAD(P)-binding Rossmann-fold domains"/>
    <property type="match status" value="1"/>
</dbReference>
<keyword evidence="2" id="KW-0560">Oxidoreductase</keyword>
<evidence type="ECO:0000256" key="2">
    <source>
        <dbReference type="ARBA" id="ARBA00023002"/>
    </source>
</evidence>
<dbReference type="PANTHER" id="PTHR48107">
    <property type="entry name" value="NADPH-DEPENDENT ALDEHYDE REDUCTASE-LIKE PROTEIN, CHLOROPLASTIC-RELATED"/>
    <property type="match status" value="1"/>
</dbReference>
<dbReference type="InterPro" id="IPR020904">
    <property type="entry name" value="Sc_DH/Rdtase_CS"/>
</dbReference>